<proteinExistence type="predicted"/>
<gene>
    <name evidence="2" type="ORF">L0P92_06945</name>
</gene>
<feature type="transmembrane region" description="Helical" evidence="1">
    <location>
        <begin position="65"/>
        <end position="83"/>
    </location>
</feature>
<keyword evidence="1" id="KW-0472">Membrane</keyword>
<name>A0A9X1PUN4_STRM4</name>
<dbReference type="EMBL" id="JAKEIP010000016">
    <property type="protein sequence ID" value="MCF1593311.1"/>
    <property type="molecule type" value="Genomic_DNA"/>
</dbReference>
<feature type="transmembrane region" description="Helical" evidence="1">
    <location>
        <begin position="12"/>
        <end position="30"/>
    </location>
</feature>
<keyword evidence="1" id="KW-1133">Transmembrane helix</keyword>
<organism evidence="2 3">
    <name type="scientific">Streptomyces muensis</name>
    <dbReference type="NCBI Taxonomy" id="1077944"/>
    <lineage>
        <taxon>Bacteria</taxon>
        <taxon>Bacillati</taxon>
        <taxon>Actinomycetota</taxon>
        <taxon>Actinomycetes</taxon>
        <taxon>Kitasatosporales</taxon>
        <taxon>Streptomycetaceae</taxon>
        <taxon>Streptomyces</taxon>
    </lineage>
</organism>
<dbReference type="Proteomes" id="UP001139384">
    <property type="component" value="Unassembled WGS sequence"/>
</dbReference>
<dbReference type="RefSeq" id="WP_234761631.1">
    <property type="nucleotide sequence ID" value="NZ_JAKEIP010000016.1"/>
</dbReference>
<keyword evidence="3" id="KW-1185">Reference proteome</keyword>
<comment type="caution">
    <text evidence="2">The sequence shown here is derived from an EMBL/GenBank/DDBJ whole genome shotgun (WGS) entry which is preliminary data.</text>
</comment>
<sequence length="88" mass="9357">MDRPASRHATILYSTSATCAAIGALLWVRGQTGAYPRSYGAFIAADGYTPSAWRVWSAAVPQERLGLYLVVAGVVLAVAARLFSARRG</sequence>
<accession>A0A9X1PUN4</accession>
<keyword evidence="1" id="KW-0812">Transmembrane</keyword>
<protein>
    <submittedName>
        <fullName evidence="2">Uncharacterized protein</fullName>
    </submittedName>
</protein>
<dbReference type="AlphaFoldDB" id="A0A9X1PUN4"/>
<evidence type="ECO:0000313" key="3">
    <source>
        <dbReference type="Proteomes" id="UP001139384"/>
    </source>
</evidence>
<evidence type="ECO:0000313" key="2">
    <source>
        <dbReference type="EMBL" id="MCF1593311.1"/>
    </source>
</evidence>
<reference evidence="2" key="1">
    <citation type="submission" date="2022-01" db="EMBL/GenBank/DDBJ databases">
        <title>Draft Genome Sequences of Seven Type Strains of the Genus Streptomyces.</title>
        <authorList>
            <person name="Aziz S."/>
            <person name="Coretto E."/>
            <person name="Chronakova A."/>
            <person name="Sproer C."/>
            <person name="Huber K."/>
            <person name="Nouioui I."/>
            <person name="Gross H."/>
        </authorList>
    </citation>
    <scope>NUCLEOTIDE SEQUENCE</scope>
    <source>
        <strain evidence="2">DSM 103493</strain>
    </source>
</reference>
<evidence type="ECO:0000256" key="1">
    <source>
        <dbReference type="SAM" id="Phobius"/>
    </source>
</evidence>